<name>A0A210PPP5_MIZYE</name>
<evidence type="ECO:0000313" key="18">
    <source>
        <dbReference type="EMBL" id="OWF38475.1"/>
    </source>
</evidence>
<dbReference type="Pfam" id="PF01852">
    <property type="entry name" value="START"/>
    <property type="match status" value="1"/>
</dbReference>
<dbReference type="STRING" id="6573.A0A210PPP5"/>
<evidence type="ECO:0000256" key="16">
    <source>
        <dbReference type="ARBA" id="ARBA00080073"/>
    </source>
</evidence>
<evidence type="ECO:0000256" key="3">
    <source>
        <dbReference type="ARBA" id="ARBA00004496"/>
    </source>
</evidence>
<evidence type="ECO:0000256" key="5">
    <source>
        <dbReference type="ARBA" id="ARBA00022490"/>
    </source>
</evidence>
<evidence type="ECO:0000256" key="2">
    <source>
        <dbReference type="ARBA" id="ARBA00004370"/>
    </source>
</evidence>
<dbReference type="PANTHER" id="PTHR19308">
    <property type="entry name" value="PHOSPHATIDYLCHOLINE TRANSFER PROTEIN"/>
    <property type="match status" value="1"/>
</dbReference>
<dbReference type="SMART" id="SM00234">
    <property type="entry name" value="START"/>
    <property type="match status" value="1"/>
</dbReference>
<feature type="domain" description="START" evidence="17">
    <location>
        <begin position="23"/>
        <end position="207"/>
    </location>
</feature>
<dbReference type="CDD" id="cd08871">
    <property type="entry name" value="START_STARD10-like"/>
    <property type="match status" value="1"/>
</dbReference>
<evidence type="ECO:0000256" key="15">
    <source>
        <dbReference type="ARBA" id="ARBA00076937"/>
    </source>
</evidence>
<sequence>MQVGEVRVAEDADFKRLNTLCDEKDGWKQEYNKNNTCVWTKNNDVSDCKIIKVRTLFTDVKAEVLYDVLHDPHYRKTWDMSMLEGYEICALNPNNDIGYYAMKCPSPLKNRDFVTQRSWLDLGSEFYILNHSVNHASVPARKGFIRGVSHVTGFLIRKQDTFTCQLNYVSHSDPKGKLPVWAVNKATQILAPKVINRIYKACKNYEAWKSMNNPRMKPWLYPEQMSLPRLDMTQIKPASEFTSTESIDESSIQEDEINEDDMSQRLLPIPTDTSQRFLLTPACMSERLLRTPMCMSQIRLPISTCTSQRFLPTPTCTSQRLFQLQLVRVKDFSQL</sequence>
<keyword evidence="7" id="KW-0282">Flagellum</keyword>
<evidence type="ECO:0000256" key="6">
    <source>
        <dbReference type="ARBA" id="ARBA00022553"/>
    </source>
</evidence>
<keyword evidence="6" id="KW-0597">Phosphoprotein</keyword>
<dbReference type="Proteomes" id="UP000242188">
    <property type="component" value="Unassembled WGS sequence"/>
</dbReference>
<dbReference type="FunFam" id="3.30.530.20:FF:000008">
    <property type="entry name" value="START domain containing 10"/>
    <property type="match status" value="1"/>
</dbReference>
<dbReference type="GO" id="GO:0005829">
    <property type="term" value="C:cytosol"/>
    <property type="evidence" value="ECO:0007669"/>
    <property type="project" value="UniProtKB-ARBA"/>
</dbReference>
<dbReference type="SUPFAM" id="SSF55961">
    <property type="entry name" value="Bet v1-like"/>
    <property type="match status" value="1"/>
</dbReference>
<keyword evidence="4" id="KW-0813">Transport</keyword>
<comment type="caution">
    <text evidence="18">The sequence shown here is derived from an EMBL/GenBank/DDBJ whole genome shotgun (WGS) entry which is preliminary data.</text>
</comment>
<dbReference type="GO" id="GO:0006869">
    <property type="term" value="P:lipid transport"/>
    <property type="evidence" value="ECO:0007669"/>
    <property type="project" value="UniProtKB-KW"/>
</dbReference>
<evidence type="ECO:0000256" key="12">
    <source>
        <dbReference type="ARBA" id="ARBA00023136"/>
    </source>
</evidence>
<dbReference type="Gene3D" id="3.30.530.20">
    <property type="match status" value="1"/>
</dbReference>
<dbReference type="GO" id="GO:0016020">
    <property type="term" value="C:membrane"/>
    <property type="evidence" value="ECO:0007669"/>
    <property type="project" value="UniProtKB-SubCell"/>
</dbReference>
<organism evidence="18 19">
    <name type="scientific">Mizuhopecten yessoensis</name>
    <name type="common">Japanese scallop</name>
    <name type="synonym">Patinopecten yessoensis</name>
    <dbReference type="NCBI Taxonomy" id="6573"/>
    <lineage>
        <taxon>Eukaryota</taxon>
        <taxon>Metazoa</taxon>
        <taxon>Spiralia</taxon>
        <taxon>Lophotrochozoa</taxon>
        <taxon>Mollusca</taxon>
        <taxon>Bivalvia</taxon>
        <taxon>Autobranchia</taxon>
        <taxon>Pteriomorphia</taxon>
        <taxon>Pectinida</taxon>
        <taxon>Pectinoidea</taxon>
        <taxon>Pectinidae</taxon>
        <taxon>Mizuhopecten</taxon>
    </lineage>
</organism>
<keyword evidence="8" id="KW-0007">Acetylation</keyword>
<evidence type="ECO:0000259" key="17">
    <source>
        <dbReference type="PROSITE" id="PS50848"/>
    </source>
</evidence>
<dbReference type="OrthoDB" id="5403181at2759"/>
<keyword evidence="11" id="KW-0446">Lipid-binding</keyword>
<dbReference type="EMBL" id="NEDP02005565">
    <property type="protein sequence ID" value="OWF38475.1"/>
    <property type="molecule type" value="Genomic_DNA"/>
</dbReference>
<dbReference type="InterPro" id="IPR023393">
    <property type="entry name" value="START-like_dom_sf"/>
</dbReference>
<keyword evidence="5" id="KW-0963">Cytoplasm</keyword>
<dbReference type="InterPro" id="IPR051213">
    <property type="entry name" value="START_lipid_transfer"/>
</dbReference>
<evidence type="ECO:0000256" key="7">
    <source>
        <dbReference type="ARBA" id="ARBA00022846"/>
    </source>
</evidence>
<accession>A0A210PPP5</accession>
<dbReference type="InterPro" id="IPR002913">
    <property type="entry name" value="START_lipid-bd_dom"/>
</dbReference>
<keyword evidence="19" id="KW-1185">Reference proteome</keyword>
<evidence type="ECO:0000256" key="13">
    <source>
        <dbReference type="ARBA" id="ARBA00023273"/>
    </source>
</evidence>
<gene>
    <name evidence="18" type="ORF">KP79_PYT12152</name>
</gene>
<evidence type="ECO:0000256" key="1">
    <source>
        <dbReference type="ARBA" id="ARBA00004230"/>
    </source>
</evidence>
<keyword evidence="9" id="KW-0445">Lipid transport</keyword>
<evidence type="ECO:0000256" key="14">
    <source>
        <dbReference type="ARBA" id="ARBA00070345"/>
    </source>
</evidence>
<keyword evidence="12" id="KW-0472">Membrane</keyword>
<comment type="subcellular location">
    <subcellularLocation>
        <location evidence="1">Cell projection</location>
        <location evidence="1">Cilium</location>
        <location evidence="1">Flagellum</location>
    </subcellularLocation>
    <subcellularLocation>
        <location evidence="3">Cytoplasm</location>
    </subcellularLocation>
    <subcellularLocation>
        <location evidence="2">Membrane</location>
    </subcellularLocation>
</comment>
<evidence type="ECO:0000256" key="9">
    <source>
        <dbReference type="ARBA" id="ARBA00023055"/>
    </source>
</evidence>
<dbReference type="PROSITE" id="PS50848">
    <property type="entry name" value="START"/>
    <property type="match status" value="1"/>
</dbReference>
<reference evidence="18 19" key="1">
    <citation type="journal article" date="2017" name="Nat. Ecol. Evol.">
        <title>Scallop genome provides insights into evolution of bilaterian karyotype and development.</title>
        <authorList>
            <person name="Wang S."/>
            <person name="Zhang J."/>
            <person name="Jiao W."/>
            <person name="Li J."/>
            <person name="Xun X."/>
            <person name="Sun Y."/>
            <person name="Guo X."/>
            <person name="Huan P."/>
            <person name="Dong B."/>
            <person name="Zhang L."/>
            <person name="Hu X."/>
            <person name="Sun X."/>
            <person name="Wang J."/>
            <person name="Zhao C."/>
            <person name="Wang Y."/>
            <person name="Wang D."/>
            <person name="Huang X."/>
            <person name="Wang R."/>
            <person name="Lv J."/>
            <person name="Li Y."/>
            <person name="Zhang Z."/>
            <person name="Liu B."/>
            <person name="Lu W."/>
            <person name="Hui Y."/>
            <person name="Liang J."/>
            <person name="Zhou Z."/>
            <person name="Hou R."/>
            <person name="Li X."/>
            <person name="Liu Y."/>
            <person name="Li H."/>
            <person name="Ning X."/>
            <person name="Lin Y."/>
            <person name="Zhao L."/>
            <person name="Xing Q."/>
            <person name="Dou J."/>
            <person name="Li Y."/>
            <person name="Mao J."/>
            <person name="Guo H."/>
            <person name="Dou H."/>
            <person name="Li T."/>
            <person name="Mu C."/>
            <person name="Jiang W."/>
            <person name="Fu Q."/>
            <person name="Fu X."/>
            <person name="Miao Y."/>
            <person name="Liu J."/>
            <person name="Yu Q."/>
            <person name="Li R."/>
            <person name="Liao H."/>
            <person name="Li X."/>
            <person name="Kong Y."/>
            <person name="Jiang Z."/>
            <person name="Chourrout D."/>
            <person name="Li R."/>
            <person name="Bao Z."/>
        </authorList>
    </citation>
    <scope>NUCLEOTIDE SEQUENCE [LARGE SCALE GENOMIC DNA]</scope>
    <source>
        <strain evidence="18 19">PY_sf001</strain>
    </source>
</reference>
<dbReference type="GO" id="GO:0008289">
    <property type="term" value="F:lipid binding"/>
    <property type="evidence" value="ECO:0007669"/>
    <property type="project" value="UniProtKB-KW"/>
</dbReference>
<keyword evidence="10" id="KW-0969">Cilium</keyword>
<evidence type="ECO:0000256" key="11">
    <source>
        <dbReference type="ARBA" id="ARBA00023121"/>
    </source>
</evidence>
<dbReference type="AlphaFoldDB" id="A0A210PPP5"/>
<dbReference type="InterPro" id="IPR041951">
    <property type="entry name" value="STARD10_START"/>
</dbReference>
<evidence type="ECO:0000313" key="19">
    <source>
        <dbReference type="Proteomes" id="UP000242188"/>
    </source>
</evidence>
<evidence type="ECO:0000256" key="10">
    <source>
        <dbReference type="ARBA" id="ARBA00023069"/>
    </source>
</evidence>
<protein>
    <recommendedName>
        <fullName evidence="14">START domain-containing protein 10</fullName>
    </recommendedName>
    <alternativeName>
        <fullName evidence="15">PCTP-like protein</fullName>
    </alternativeName>
    <alternativeName>
        <fullName evidence="16">StAR-related lipid transfer protein 10</fullName>
    </alternativeName>
</protein>
<dbReference type="PANTHER" id="PTHR19308:SF14">
    <property type="entry name" value="START DOMAIN-CONTAINING PROTEIN"/>
    <property type="match status" value="1"/>
</dbReference>
<keyword evidence="13" id="KW-0966">Cell projection</keyword>
<dbReference type="GO" id="GO:0031514">
    <property type="term" value="C:motile cilium"/>
    <property type="evidence" value="ECO:0007669"/>
    <property type="project" value="UniProtKB-SubCell"/>
</dbReference>
<proteinExistence type="predicted"/>
<evidence type="ECO:0000256" key="8">
    <source>
        <dbReference type="ARBA" id="ARBA00022990"/>
    </source>
</evidence>
<evidence type="ECO:0000256" key="4">
    <source>
        <dbReference type="ARBA" id="ARBA00022448"/>
    </source>
</evidence>